<evidence type="ECO:0000313" key="1">
    <source>
        <dbReference type="EMBL" id="MDU9694041.1"/>
    </source>
</evidence>
<dbReference type="EMBL" id="JAPTGD010000002">
    <property type="protein sequence ID" value="MDU9694041.1"/>
    <property type="molecule type" value="Genomic_DNA"/>
</dbReference>
<evidence type="ECO:0000313" key="2">
    <source>
        <dbReference type="Proteomes" id="UP001269400"/>
    </source>
</evidence>
<gene>
    <name evidence="1" type="ORF">O0Q50_22930</name>
</gene>
<reference evidence="1" key="2">
    <citation type="submission" date="2022-12" db="EMBL/GenBank/DDBJ databases">
        <authorList>
            <person name="Dechsakulwatana C."/>
            <person name="Rungsihiranrut A."/>
            <person name="Muangchinda C."/>
            <person name="Ningthoujam R."/>
            <person name="Klankeo P."/>
            <person name="Pinyakong O."/>
        </authorList>
    </citation>
    <scope>NUCLEOTIDE SEQUENCE</scope>
    <source>
        <strain evidence="1">TL01-2</strain>
    </source>
</reference>
<dbReference type="AlphaFoldDB" id="A0AAX6NDR0"/>
<sequence>MQENHKLEILFGLKKYLPEMIALNKKELKKKYPQYFWSAVMVDLWNWEFEETKYPGMTQMYISTIDTQNWRLQFRDGNSKEICLEKGMTTEELFDLIRPSIQFVCGIRTAPQIYD</sequence>
<reference evidence="1" key="1">
    <citation type="journal article" date="2022" name="J Environ Chem Eng">
        <title>Biodegradation of petroleum oil using a constructed nonpathogenic and heavy metal-tolerant bacterial consortium isolated from marine sponges.</title>
        <authorList>
            <person name="Dechsakulwatana C."/>
            <person name="Rungsihiranrut A."/>
            <person name="Muangchinda C."/>
            <person name="Ningthoujam R."/>
            <person name="Klankeo P."/>
            <person name="Pinyakong O."/>
        </authorList>
    </citation>
    <scope>NUCLEOTIDE SEQUENCE</scope>
    <source>
        <strain evidence="1">TL01-2</strain>
    </source>
</reference>
<organism evidence="1 2">
    <name type="scientific">Priestia aryabhattai</name>
    <name type="common">Bacillus aryabhattai</name>
    <dbReference type="NCBI Taxonomy" id="412384"/>
    <lineage>
        <taxon>Bacteria</taxon>
        <taxon>Bacillati</taxon>
        <taxon>Bacillota</taxon>
        <taxon>Bacilli</taxon>
        <taxon>Bacillales</taxon>
        <taxon>Bacillaceae</taxon>
        <taxon>Priestia</taxon>
    </lineage>
</organism>
<dbReference type="Proteomes" id="UP001269400">
    <property type="component" value="Unassembled WGS sequence"/>
</dbReference>
<name>A0AAX6NDR0_PRIAR</name>
<proteinExistence type="predicted"/>
<comment type="caution">
    <text evidence="1">The sequence shown here is derived from an EMBL/GenBank/DDBJ whole genome shotgun (WGS) entry which is preliminary data.</text>
</comment>
<protein>
    <submittedName>
        <fullName evidence="1">Uncharacterized protein</fullName>
    </submittedName>
</protein>
<dbReference type="RefSeq" id="WP_316911256.1">
    <property type="nucleotide sequence ID" value="NZ_JAPTGD010000002.1"/>
</dbReference>
<accession>A0AAX6NDR0</accession>